<proteinExistence type="inferred from homology"/>
<comment type="pathway">
    <text evidence="1">Protein modification; protein ubiquitination.</text>
</comment>
<dbReference type="AlphaFoldDB" id="A0ABD3CTA4"/>
<dbReference type="Proteomes" id="UP001632038">
    <property type="component" value="Unassembled WGS sequence"/>
</dbReference>
<comment type="function">
    <text evidence="1">E3 ubiquitin-protein ligase. Component of the ribosome quality control complex (RQC), a ribosome-associated complex that mediates ubiquitination and extraction of incompletely synthesized nascent chains for proteasomal degradation.</text>
</comment>
<evidence type="ECO:0000259" key="2">
    <source>
        <dbReference type="Pfam" id="PF22999"/>
    </source>
</evidence>
<name>A0ABD3CTA4_9LAMI</name>
<dbReference type="Pfam" id="PF23009">
    <property type="entry name" value="UBC_like"/>
    <property type="match status" value="1"/>
</dbReference>
<dbReference type="GO" id="GO:0008270">
    <property type="term" value="F:zinc ion binding"/>
    <property type="evidence" value="ECO:0007669"/>
    <property type="project" value="UniProtKB-KW"/>
</dbReference>
<keyword evidence="1" id="KW-0479">Metal-binding</keyword>
<dbReference type="EC" id="2.3.2.27" evidence="1"/>
<dbReference type="PANTHER" id="PTHR12389">
    <property type="entry name" value="ZINC FINGER PROTEIN 294"/>
    <property type="match status" value="1"/>
</dbReference>
<dbReference type="InterPro" id="IPR054477">
    <property type="entry name" value="LTN1_E3_ligase_6th"/>
</dbReference>
<comment type="caution">
    <text evidence="4">The sequence shown here is derived from an EMBL/GenBank/DDBJ whole genome shotgun (WGS) entry which is preliminary data.</text>
</comment>
<keyword evidence="1" id="KW-0863">Zinc-finger</keyword>
<sequence length="556" mass="61998">MEDWLRLVISCFPIIISERMQGTKPDRKVSLKEKEALYKLFRKQRQASSVVINSPPSVQKLLSELIVISIAYCWDFFEEIDWKFVLQQFRFWVEAAVVMMEEIVKNVNCTWTNECNEVNSSLIKLEKMVVISDPFLIELARNALVGVSLFSYALELDDLIFEGILRLFFCTAAAEAITNLCSNEASYIIASSRLEHHKFWELVAACAVQSSTRARGKAIKSFEILGLSTGAINSLYALLFSCKPLPPLQLAAFSLLLSETVAPLAFTSDNDKAFDVGTSDKEDSVDLSSAGMIVLREEISYKLEKPPYEILQMDLVAPERVNVLVAWCLLLSHIASLSSSSPKRARLIQYVQDSTNSGILDCLFQNIPLDILMGTNSRKKDIELPAAVSEAANAATRAITTSSVLYSLESLWPITPESMALLAGAAFGMMVHCLPSYVRGWFCDIRDRSKSSSIESFTKASCSPMLISNELSEVKKAKLAEDNFFISVSTSTKEVVATYSKDETGMGMSIRFPPSYPLKNVEIDGTRSFGISVLKCRDLLKSLTPFVHNRMAWLKQ</sequence>
<dbReference type="PANTHER" id="PTHR12389:SF0">
    <property type="entry name" value="E3 UBIQUITIN-PROTEIN LIGASE LISTERIN"/>
    <property type="match status" value="1"/>
</dbReference>
<feature type="domain" description="E3 ubiquitin-protein ligase listerin ubiquitin conjugating" evidence="3">
    <location>
        <begin position="486"/>
        <end position="550"/>
    </location>
</feature>
<comment type="similarity">
    <text evidence="1">Belongs to the LTN1 family.</text>
</comment>
<evidence type="ECO:0000313" key="4">
    <source>
        <dbReference type="EMBL" id="KAL3632409.1"/>
    </source>
</evidence>
<keyword evidence="1" id="KW-0808">Transferase</keyword>
<evidence type="ECO:0000313" key="5">
    <source>
        <dbReference type="Proteomes" id="UP001632038"/>
    </source>
</evidence>
<dbReference type="InterPro" id="IPR054478">
    <property type="entry name" value="LTN1_UBC"/>
</dbReference>
<keyword evidence="1" id="KW-0833">Ubl conjugation pathway</keyword>
<reference evidence="5" key="1">
    <citation type="journal article" date="2024" name="IScience">
        <title>Strigolactones Initiate the Formation of Haustorium-like Structures in Castilleja.</title>
        <authorList>
            <person name="Buerger M."/>
            <person name="Peterson D."/>
            <person name="Chory J."/>
        </authorList>
    </citation>
    <scope>NUCLEOTIDE SEQUENCE [LARGE SCALE GENOMIC DNA]</scope>
</reference>
<dbReference type="GO" id="GO:1990116">
    <property type="term" value="P:ribosome-associated ubiquitin-dependent protein catabolic process"/>
    <property type="evidence" value="ECO:0007669"/>
    <property type="project" value="UniProtKB-UniRule"/>
</dbReference>
<organism evidence="4 5">
    <name type="scientific">Castilleja foliolosa</name>
    <dbReference type="NCBI Taxonomy" id="1961234"/>
    <lineage>
        <taxon>Eukaryota</taxon>
        <taxon>Viridiplantae</taxon>
        <taxon>Streptophyta</taxon>
        <taxon>Embryophyta</taxon>
        <taxon>Tracheophyta</taxon>
        <taxon>Spermatophyta</taxon>
        <taxon>Magnoliopsida</taxon>
        <taxon>eudicotyledons</taxon>
        <taxon>Gunneridae</taxon>
        <taxon>Pentapetalae</taxon>
        <taxon>asterids</taxon>
        <taxon>lamiids</taxon>
        <taxon>Lamiales</taxon>
        <taxon>Orobanchaceae</taxon>
        <taxon>Pedicularideae</taxon>
        <taxon>Castillejinae</taxon>
        <taxon>Castilleja</taxon>
    </lineage>
</organism>
<dbReference type="Pfam" id="PF22999">
    <property type="entry name" value="LTN1_E3_ligase_6th"/>
    <property type="match status" value="1"/>
</dbReference>
<feature type="domain" description="E3 ubiquitin-protein ligase listerin HEAT repeat region" evidence="2">
    <location>
        <begin position="231"/>
        <end position="475"/>
    </location>
</feature>
<keyword evidence="1" id="KW-0862">Zinc</keyword>
<evidence type="ECO:0000256" key="1">
    <source>
        <dbReference type="RuleBase" id="RU367090"/>
    </source>
</evidence>
<dbReference type="GO" id="GO:0005829">
    <property type="term" value="C:cytosol"/>
    <property type="evidence" value="ECO:0007669"/>
    <property type="project" value="UniProtKB-UniRule"/>
</dbReference>
<keyword evidence="5" id="KW-1185">Reference proteome</keyword>
<gene>
    <name evidence="4" type="ORF">CASFOL_025393</name>
</gene>
<protein>
    <recommendedName>
        <fullName evidence="1">E3 ubiquitin-protein ligase listerin</fullName>
        <ecNumber evidence="1">2.3.2.27</ecNumber>
    </recommendedName>
    <alternativeName>
        <fullName evidence="1">RING-type E3 ubiquitin transferase listerin</fullName>
    </alternativeName>
</protein>
<evidence type="ECO:0000259" key="3">
    <source>
        <dbReference type="Pfam" id="PF23009"/>
    </source>
</evidence>
<dbReference type="GO" id="GO:1990112">
    <property type="term" value="C:RQC complex"/>
    <property type="evidence" value="ECO:0007669"/>
    <property type="project" value="UniProtKB-UniRule"/>
</dbReference>
<accession>A0ABD3CTA4</accession>
<comment type="subunit">
    <text evidence="1">Component of the ribosome quality control complex (RQC).</text>
</comment>
<dbReference type="EMBL" id="JAVIJP010000032">
    <property type="protein sequence ID" value="KAL3632409.1"/>
    <property type="molecule type" value="Genomic_DNA"/>
</dbReference>
<dbReference type="GO" id="GO:0061630">
    <property type="term" value="F:ubiquitin protein ligase activity"/>
    <property type="evidence" value="ECO:0007669"/>
    <property type="project" value="UniProtKB-UniRule"/>
</dbReference>
<comment type="catalytic activity">
    <reaction evidence="1">
        <text>S-ubiquitinyl-[E2 ubiquitin-conjugating enzyme]-L-cysteine + [acceptor protein]-L-lysine = [E2 ubiquitin-conjugating enzyme]-L-cysteine + N(6)-ubiquitinyl-[acceptor protein]-L-lysine.</text>
        <dbReference type="EC" id="2.3.2.27"/>
    </reaction>
</comment>
<dbReference type="GO" id="GO:0072344">
    <property type="term" value="P:rescue of stalled ribosome"/>
    <property type="evidence" value="ECO:0007669"/>
    <property type="project" value="UniProtKB-UniRule"/>
</dbReference>
<dbReference type="InterPro" id="IPR039795">
    <property type="entry name" value="LTN1/Rkr1"/>
</dbReference>